<feature type="transmembrane region" description="Helical" evidence="1">
    <location>
        <begin position="67"/>
        <end position="91"/>
    </location>
</feature>
<proteinExistence type="predicted"/>
<keyword evidence="3" id="KW-1185">Reference proteome</keyword>
<sequence>MSVPYETVPPVPAEPPGYASRPWPAGVITVVLVLTGMYLVAQVFAWAAPEPVSRSAFVKHFLLPEPVSFRVTRILLPVGWGVAALLGLVLLRTRRNGPREAQHAAGPLKAGGAPGVPSAQTVQACLLGILGALLAPFTIMPLSVMAGNLPQMLLCLLPTPAALLLVHRVQLYRRMPGWLLVSGFGWGALIGGGFGLVMITWMQRSVPGYFMSGSWERPLDGARELYTLFPLHTAVVTEVGKAAGVAVLFLLFRRHIDGIVSGLVLGAAVALGYNFTETAYYLDLVNPDHHFTQLWDRQVVGLFTTHVAFTALAGAGIGAARWLPSRRDRLLTSGGGLLAAVGGHFETDVVLMRLDGHRADRFADEALGLLVGIPAMTVIATGVFVTLCVLILRRGLRAQAAGLTDALITEVASGRGAVTEPEIGLLLSPRRRLLLELRVWRRDGMAGRRHLARLQQAQLDLATQRWHRRRAGADSFIPEEELLRGRVLELKGTSGSSRPPALPERKALS</sequence>
<feature type="transmembrane region" description="Helical" evidence="1">
    <location>
        <begin position="149"/>
        <end position="166"/>
    </location>
</feature>
<keyword evidence="1" id="KW-0812">Transmembrane</keyword>
<protein>
    <submittedName>
        <fullName evidence="2">PrsW family intramembrane metalloprotease</fullName>
    </submittedName>
</protein>
<dbReference type="Proteomes" id="UP000326178">
    <property type="component" value="Chromosome"/>
</dbReference>
<feature type="transmembrane region" description="Helical" evidence="1">
    <location>
        <begin position="178"/>
        <end position="202"/>
    </location>
</feature>
<feature type="transmembrane region" description="Helical" evidence="1">
    <location>
        <begin position="302"/>
        <end position="323"/>
    </location>
</feature>
<dbReference type="AlphaFoldDB" id="A0A5J6FN14"/>
<accession>A0A5J6FN14</accession>
<keyword evidence="1" id="KW-0472">Membrane</keyword>
<dbReference type="KEGG" id="snk:CP967_33570"/>
<dbReference type="EMBL" id="CP023702">
    <property type="protein sequence ID" value="QEU76250.1"/>
    <property type="molecule type" value="Genomic_DNA"/>
</dbReference>
<dbReference type="GO" id="GO:0006508">
    <property type="term" value="P:proteolysis"/>
    <property type="evidence" value="ECO:0007669"/>
    <property type="project" value="UniProtKB-KW"/>
</dbReference>
<feature type="transmembrane region" description="Helical" evidence="1">
    <location>
        <begin position="367"/>
        <end position="392"/>
    </location>
</feature>
<keyword evidence="2" id="KW-0645">Protease</keyword>
<dbReference type="GO" id="GO:0008237">
    <property type="term" value="F:metallopeptidase activity"/>
    <property type="evidence" value="ECO:0007669"/>
    <property type="project" value="UniProtKB-KW"/>
</dbReference>
<feature type="transmembrane region" description="Helical" evidence="1">
    <location>
        <begin position="124"/>
        <end position="143"/>
    </location>
</feature>
<dbReference type="Pfam" id="PF13367">
    <property type="entry name" value="PrsW-protease"/>
    <property type="match status" value="1"/>
</dbReference>
<evidence type="ECO:0000313" key="3">
    <source>
        <dbReference type="Proteomes" id="UP000326178"/>
    </source>
</evidence>
<feature type="transmembrane region" description="Helical" evidence="1">
    <location>
        <begin position="25"/>
        <end position="47"/>
    </location>
</feature>
<keyword evidence="1" id="KW-1133">Transmembrane helix</keyword>
<feature type="transmembrane region" description="Helical" evidence="1">
    <location>
        <begin position="229"/>
        <end position="252"/>
    </location>
</feature>
<evidence type="ECO:0000256" key="1">
    <source>
        <dbReference type="SAM" id="Phobius"/>
    </source>
</evidence>
<name>A0A5J6FN14_9ACTN</name>
<feature type="transmembrane region" description="Helical" evidence="1">
    <location>
        <begin position="330"/>
        <end position="347"/>
    </location>
</feature>
<dbReference type="OrthoDB" id="4194692at2"/>
<organism evidence="2 3">
    <name type="scientific">Streptomyces nitrosporeus</name>
    <dbReference type="NCBI Taxonomy" id="28894"/>
    <lineage>
        <taxon>Bacteria</taxon>
        <taxon>Bacillati</taxon>
        <taxon>Actinomycetota</taxon>
        <taxon>Actinomycetes</taxon>
        <taxon>Kitasatosporales</taxon>
        <taxon>Streptomycetaceae</taxon>
        <taxon>Streptomyces</taxon>
    </lineage>
</organism>
<feature type="transmembrane region" description="Helical" evidence="1">
    <location>
        <begin position="259"/>
        <end position="282"/>
    </location>
</feature>
<reference evidence="2 3" key="1">
    <citation type="submission" date="2017-09" db="EMBL/GenBank/DDBJ databases">
        <authorList>
            <person name="Lee N."/>
            <person name="Cho B.-K."/>
        </authorList>
    </citation>
    <scope>NUCLEOTIDE SEQUENCE [LARGE SCALE GENOMIC DNA]</scope>
    <source>
        <strain evidence="2 3">ATCC 12769</strain>
    </source>
</reference>
<gene>
    <name evidence="2" type="ORF">CP967_33570</name>
</gene>
<evidence type="ECO:0000313" key="2">
    <source>
        <dbReference type="EMBL" id="QEU76250.1"/>
    </source>
</evidence>
<dbReference type="InterPro" id="IPR026898">
    <property type="entry name" value="PrsW"/>
</dbReference>
<keyword evidence="2" id="KW-0378">Hydrolase</keyword>
<keyword evidence="2" id="KW-0482">Metalloprotease</keyword>